<organism evidence="2 3">
    <name type="scientific">Petrolisthes cinctipes</name>
    <name type="common">Flat porcelain crab</name>
    <dbReference type="NCBI Taxonomy" id="88211"/>
    <lineage>
        <taxon>Eukaryota</taxon>
        <taxon>Metazoa</taxon>
        <taxon>Ecdysozoa</taxon>
        <taxon>Arthropoda</taxon>
        <taxon>Crustacea</taxon>
        <taxon>Multicrustacea</taxon>
        <taxon>Malacostraca</taxon>
        <taxon>Eumalacostraca</taxon>
        <taxon>Eucarida</taxon>
        <taxon>Decapoda</taxon>
        <taxon>Pleocyemata</taxon>
        <taxon>Anomura</taxon>
        <taxon>Galatheoidea</taxon>
        <taxon>Porcellanidae</taxon>
        <taxon>Petrolisthes</taxon>
    </lineage>
</organism>
<evidence type="ECO:0000313" key="2">
    <source>
        <dbReference type="EMBL" id="KAK3872658.1"/>
    </source>
</evidence>
<keyword evidence="3" id="KW-1185">Reference proteome</keyword>
<feature type="region of interest" description="Disordered" evidence="1">
    <location>
        <begin position="1"/>
        <end position="20"/>
    </location>
</feature>
<gene>
    <name evidence="2" type="ORF">Pcinc_022270</name>
</gene>
<evidence type="ECO:0000256" key="1">
    <source>
        <dbReference type="SAM" id="MobiDB-lite"/>
    </source>
</evidence>
<evidence type="ECO:0000313" key="3">
    <source>
        <dbReference type="Proteomes" id="UP001286313"/>
    </source>
</evidence>
<sequence>MNQGFTVTSSETGNTLEEQDSVNEAFAVTYNKSKKKEPNAKDNVTMKRPTKKDKVIVECSVIEKENELIERNCRADDGEMFCDGNRMLYRFNDEFIYGPFSEDQITYVHDSLTEKFNIVIKKFSNLFRFNEYIWKVLAPTFLTKIVMENENVPQEEAETYGKVFC</sequence>
<reference evidence="2" key="1">
    <citation type="submission" date="2023-10" db="EMBL/GenBank/DDBJ databases">
        <title>Genome assemblies of two species of porcelain crab, Petrolisthes cinctipes and Petrolisthes manimaculis (Anomura: Porcellanidae).</title>
        <authorList>
            <person name="Angst P."/>
        </authorList>
    </citation>
    <scope>NUCLEOTIDE SEQUENCE</scope>
    <source>
        <strain evidence="2">PB745_01</strain>
        <tissue evidence="2">Gill</tissue>
    </source>
</reference>
<protein>
    <submittedName>
        <fullName evidence="2">Uncharacterized protein</fullName>
    </submittedName>
</protein>
<accession>A0AAE1FI37</accession>
<name>A0AAE1FI37_PETCI</name>
<comment type="caution">
    <text evidence="2">The sequence shown here is derived from an EMBL/GenBank/DDBJ whole genome shotgun (WGS) entry which is preliminary data.</text>
</comment>
<dbReference type="AlphaFoldDB" id="A0AAE1FI37"/>
<dbReference type="Proteomes" id="UP001286313">
    <property type="component" value="Unassembled WGS sequence"/>
</dbReference>
<dbReference type="EMBL" id="JAWQEG010002334">
    <property type="protein sequence ID" value="KAK3872658.1"/>
    <property type="molecule type" value="Genomic_DNA"/>
</dbReference>
<proteinExistence type="predicted"/>
<feature type="compositionally biased region" description="Polar residues" evidence="1">
    <location>
        <begin position="1"/>
        <end position="16"/>
    </location>
</feature>